<dbReference type="OrthoDB" id="9803968at2"/>
<keyword evidence="3" id="KW-0443">Lipid metabolism</keyword>
<evidence type="ECO:0000256" key="1">
    <source>
        <dbReference type="ARBA" id="ARBA00022598"/>
    </source>
</evidence>
<proteinExistence type="predicted"/>
<evidence type="ECO:0000313" key="5">
    <source>
        <dbReference type="EMBL" id="ACN15958.1"/>
    </source>
</evidence>
<keyword evidence="5" id="KW-0418">Kinase</keyword>
<reference evidence="5 6" key="1">
    <citation type="journal article" date="2009" name="Environ. Microbiol.">
        <title>Genome sequence of Desulfobacterium autotrophicum HRM2, a marine sulfate reducer oxidizing organic carbon completely to carbon dioxide.</title>
        <authorList>
            <person name="Strittmatter A.W."/>
            <person name="Liesegang H."/>
            <person name="Rabus R."/>
            <person name="Decker I."/>
            <person name="Amann J."/>
            <person name="Andres S."/>
            <person name="Henne A."/>
            <person name="Fricke W.F."/>
            <person name="Martinez-Arias R."/>
            <person name="Bartels D."/>
            <person name="Goesmann A."/>
            <person name="Krause L."/>
            <person name="Puehler A."/>
            <person name="Klenk H.P."/>
            <person name="Richter M."/>
            <person name="Schuler M."/>
            <person name="Gloeckner F.O."/>
            <person name="Meyerdierks A."/>
            <person name="Gottschalk G."/>
            <person name="Amann R."/>
        </authorList>
    </citation>
    <scope>NUCLEOTIDE SEQUENCE [LARGE SCALE GENOMIC DNA]</scope>
    <source>
        <strain evidence="6">ATCC 43914 / DSM 3382 / HRM2</strain>
    </source>
</reference>
<dbReference type="GO" id="GO:0004467">
    <property type="term" value="F:long-chain fatty acid-CoA ligase activity"/>
    <property type="evidence" value="ECO:0007669"/>
    <property type="project" value="TreeGrafter"/>
</dbReference>
<dbReference type="PROSITE" id="PS00455">
    <property type="entry name" value="AMP_BINDING"/>
    <property type="match status" value="1"/>
</dbReference>
<dbReference type="Gene3D" id="3.40.50.12780">
    <property type="entry name" value="N-terminal domain of ligase-like"/>
    <property type="match status" value="1"/>
</dbReference>
<dbReference type="SUPFAM" id="SSF56801">
    <property type="entry name" value="Acetyl-CoA synthetase-like"/>
    <property type="match status" value="1"/>
</dbReference>
<keyword evidence="5" id="KW-0808">Transferase</keyword>
<dbReference type="AlphaFoldDB" id="C0QJE5"/>
<feature type="domain" description="AMP-dependent synthetase/ligase" evidence="4">
    <location>
        <begin position="16"/>
        <end position="424"/>
    </location>
</feature>
<dbReference type="Pfam" id="PF00501">
    <property type="entry name" value="AMP-binding"/>
    <property type="match status" value="1"/>
</dbReference>
<dbReference type="InterPro" id="IPR042099">
    <property type="entry name" value="ANL_N_sf"/>
</dbReference>
<dbReference type="eggNOG" id="COG1022">
    <property type="taxonomic scope" value="Bacteria"/>
</dbReference>
<evidence type="ECO:0000313" key="6">
    <source>
        <dbReference type="Proteomes" id="UP000000442"/>
    </source>
</evidence>
<dbReference type="KEGG" id="dat:HRM2_28700"/>
<dbReference type="InterPro" id="IPR000873">
    <property type="entry name" value="AMP-dep_synth/lig_dom"/>
</dbReference>
<dbReference type="RefSeq" id="WP_015904720.1">
    <property type="nucleotide sequence ID" value="NC_012108.1"/>
</dbReference>
<keyword evidence="6" id="KW-1185">Reference proteome</keyword>
<dbReference type="HOGENOM" id="CLU_000022_45_5_7"/>
<organism evidence="5 6">
    <name type="scientific">Desulforapulum autotrophicum (strain ATCC 43914 / DSM 3382 / VKM B-1955 / HRM2)</name>
    <name type="common">Desulfobacterium autotrophicum</name>
    <dbReference type="NCBI Taxonomy" id="177437"/>
    <lineage>
        <taxon>Bacteria</taxon>
        <taxon>Pseudomonadati</taxon>
        <taxon>Thermodesulfobacteriota</taxon>
        <taxon>Desulfobacteria</taxon>
        <taxon>Desulfobacterales</taxon>
        <taxon>Desulfobacteraceae</taxon>
        <taxon>Desulforapulum</taxon>
    </lineage>
</organism>
<dbReference type="STRING" id="177437.HRM2_28700"/>
<evidence type="ECO:0000256" key="3">
    <source>
        <dbReference type="ARBA" id="ARBA00023098"/>
    </source>
</evidence>
<dbReference type="Proteomes" id="UP000000442">
    <property type="component" value="Chromosome"/>
</dbReference>
<dbReference type="Pfam" id="PF23562">
    <property type="entry name" value="AMP-binding_C_3"/>
    <property type="match status" value="1"/>
</dbReference>
<name>C0QJE5_DESAH</name>
<keyword evidence="1" id="KW-0436">Ligase</keyword>
<dbReference type="PANTHER" id="PTHR43272">
    <property type="entry name" value="LONG-CHAIN-FATTY-ACID--COA LIGASE"/>
    <property type="match status" value="1"/>
</dbReference>
<dbReference type="EMBL" id="CP001087">
    <property type="protein sequence ID" value="ACN15958.1"/>
    <property type="molecule type" value="Genomic_DNA"/>
</dbReference>
<accession>C0QJE5</accession>
<dbReference type="GO" id="GO:0016301">
    <property type="term" value="F:kinase activity"/>
    <property type="evidence" value="ECO:0007669"/>
    <property type="project" value="UniProtKB-KW"/>
</dbReference>
<gene>
    <name evidence="5" type="ordered locus">HRM2_28700</name>
</gene>
<dbReference type="InterPro" id="IPR020845">
    <property type="entry name" value="AMP-binding_CS"/>
</dbReference>
<dbReference type="CDD" id="cd05907">
    <property type="entry name" value="VL_LC_FACS_like"/>
    <property type="match status" value="1"/>
</dbReference>
<keyword evidence="2" id="KW-0276">Fatty acid metabolism</keyword>
<sequence length="594" mass="65904">MAFKAYDNFHAMLCETIDKYADSPAYRWFDADTTPTSVTWKAFYDGVKTASKSLIALGVERGDKVNILSYTCYNWMLTDVANMSVGAATVGIYQSNLPADCEYIINHSDGVLVFAENQIQLDKLFKIREQISNVRKVILFNGEAPEDDWVITYDTFLTLGKEISDAVFEERTHSVKPEDTAGLVYTSGTTGVPKGVVLTHDNLTSTSQSVFQSGNFKAGEEMFVFLPLAHVFARTCCYTGIKTGNRTSFARGVDTLLEDFALAAPHWFVSVPRVFEKIHTKVISGAEAKGGVALKIFNWACAVGQEVSKRKVDRREIPFVLGLKYQVATRLVFSKIHKALGGNVKWCISGAAPLNPEIARFFHAAGLLILEGLGMTENTSFSHVNRPDSYAFGVVGPPGEGLFHKLAEDGEVLTKGRNVMKAYYKMPEETAETFTEDGWLKTGDIGEIDGNNVLKITDRKKSILITAGGKNIAPSRIEGIMTTSKYINQICVVGDRRKYLSAVVTLDDENVMAYADEKNIAYGRVADLVEHPEIKRLIEGEVEMRNQSLASFETIKKITLVPEFTIENSMMTPTFKLKKNVILKNYGDQIDAMY</sequence>
<evidence type="ECO:0000256" key="2">
    <source>
        <dbReference type="ARBA" id="ARBA00022832"/>
    </source>
</evidence>
<protein>
    <submittedName>
        <fullName evidence="5">Two-component sensory box histidine kinase/response regulator protein</fullName>
    </submittedName>
</protein>
<evidence type="ECO:0000259" key="4">
    <source>
        <dbReference type="Pfam" id="PF00501"/>
    </source>
</evidence>
<dbReference type="GO" id="GO:0016020">
    <property type="term" value="C:membrane"/>
    <property type="evidence" value="ECO:0007669"/>
    <property type="project" value="TreeGrafter"/>
</dbReference>
<dbReference type="PANTHER" id="PTHR43272:SF32">
    <property type="entry name" value="AMP-DEPENDENT SYNTHETASE_LIGASE DOMAIN-CONTAINING PROTEIN"/>
    <property type="match status" value="1"/>
</dbReference>